<protein>
    <submittedName>
        <fullName evidence="3">Uncharacterized protein</fullName>
    </submittedName>
</protein>
<feature type="signal peptide" evidence="2">
    <location>
        <begin position="1"/>
        <end position="32"/>
    </location>
</feature>
<dbReference type="EMBL" id="JBHSQQ010000324">
    <property type="protein sequence ID" value="MFC5945494.1"/>
    <property type="molecule type" value="Genomic_DNA"/>
</dbReference>
<evidence type="ECO:0000313" key="3">
    <source>
        <dbReference type="EMBL" id="MFC5945494.1"/>
    </source>
</evidence>
<organism evidence="3 4">
    <name type="scientific">Micromonospora harpali</name>
    <dbReference type="NCBI Taxonomy" id="1490225"/>
    <lineage>
        <taxon>Bacteria</taxon>
        <taxon>Bacillati</taxon>
        <taxon>Actinomycetota</taxon>
        <taxon>Actinomycetes</taxon>
        <taxon>Micromonosporales</taxon>
        <taxon>Micromonosporaceae</taxon>
        <taxon>Micromonospora</taxon>
    </lineage>
</organism>
<keyword evidence="2" id="KW-0732">Signal</keyword>
<dbReference type="RefSeq" id="WP_377538279.1">
    <property type="nucleotide sequence ID" value="NZ_JBHSQQ010000324.1"/>
</dbReference>
<feature type="chain" id="PRO_5046203410" evidence="2">
    <location>
        <begin position="33"/>
        <end position="102"/>
    </location>
</feature>
<feature type="compositionally biased region" description="Low complexity" evidence="1">
    <location>
        <begin position="31"/>
        <end position="40"/>
    </location>
</feature>
<evidence type="ECO:0000313" key="4">
    <source>
        <dbReference type="Proteomes" id="UP001596207"/>
    </source>
</evidence>
<accession>A0ABW1HZ71</accession>
<comment type="caution">
    <text evidence="3">The sequence shown here is derived from an EMBL/GenBank/DDBJ whole genome shotgun (WGS) entry which is preliminary data.</text>
</comment>
<proteinExistence type="predicted"/>
<gene>
    <name evidence="3" type="ORF">ACFPZ4_29015</name>
</gene>
<reference evidence="4" key="1">
    <citation type="journal article" date="2019" name="Int. J. Syst. Evol. Microbiol.">
        <title>The Global Catalogue of Microorganisms (GCM) 10K type strain sequencing project: providing services to taxonomists for standard genome sequencing and annotation.</title>
        <authorList>
            <consortium name="The Broad Institute Genomics Platform"/>
            <consortium name="The Broad Institute Genome Sequencing Center for Infectious Disease"/>
            <person name="Wu L."/>
            <person name="Ma J."/>
        </authorList>
    </citation>
    <scope>NUCLEOTIDE SEQUENCE [LARGE SCALE GENOMIC DNA]</scope>
    <source>
        <strain evidence="4">CGMCC 4.7173</strain>
    </source>
</reference>
<evidence type="ECO:0000256" key="2">
    <source>
        <dbReference type="SAM" id="SignalP"/>
    </source>
</evidence>
<evidence type="ECO:0000256" key="1">
    <source>
        <dbReference type="SAM" id="MobiDB-lite"/>
    </source>
</evidence>
<feature type="non-terminal residue" evidence="3">
    <location>
        <position position="102"/>
    </location>
</feature>
<name>A0ABW1HZ71_9ACTN</name>
<dbReference type="Proteomes" id="UP001596207">
    <property type="component" value="Unassembled WGS sequence"/>
</dbReference>
<keyword evidence="4" id="KW-1185">Reference proteome</keyword>
<sequence length="102" mass="10301">MRKPGRRTVRLGVLAGMLTGALVTTLAVPASAAPGAAGPGRPAPAPLRPGGPEAAPDRYIVVLADPPAGTDRATRTVNGTNRRKLALLNLADGSVVTSFPNL</sequence>
<feature type="region of interest" description="Disordered" evidence="1">
    <location>
        <begin position="31"/>
        <end position="54"/>
    </location>
</feature>